<dbReference type="Pfam" id="PF00359">
    <property type="entry name" value="PTS_EIIA_2"/>
    <property type="match status" value="1"/>
</dbReference>
<dbReference type="PANTHER" id="PTHR47738">
    <property type="entry name" value="PTS SYSTEM FRUCTOSE-LIKE EIIA COMPONENT-RELATED"/>
    <property type="match status" value="1"/>
</dbReference>
<dbReference type="PANTHER" id="PTHR47738:SF1">
    <property type="entry name" value="NITROGEN REGULATORY PROTEIN"/>
    <property type="match status" value="1"/>
</dbReference>
<dbReference type="AlphaFoldDB" id="A0A1H0QQ00"/>
<sequence>MNGNSFIQIYFDSDLETKEEVYDFISEVACAQDSCQQKHGIIYQFNEREKAGSPLIAEHVLLPHIESEHVLESRILFFRLANPIRWDETIEDIRLIIAILLKKDEEEAMKKKIAAFTRSLADEGYVDRLLNLEEKKFQKEIIKFREES</sequence>
<gene>
    <name evidence="2" type="ORF">SAMN05421677_11367</name>
</gene>
<name>A0A1H0QQ00_HALAD</name>
<dbReference type="SUPFAM" id="SSF55804">
    <property type="entry name" value="Phoshotransferase/anion transport protein"/>
    <property type="match status" value="1"/>
</dbReference>
<dbReference type="Gene3D" id="3.40.930.10">
    <property type="entry name" value="Mannitol-specific EII, Chain A"/>
    <property type="match status" value="1"/>
</dbReference>
<feature type="domain" description="PTS EIIA type-2" evidence="1">
    <location>
        <begin position="1"/>
        <end position="148"/>
    </location>
</feature>
<accession>A0A1H0QQ00</accession>
<dbReference type="Proteomes" id="UP000198860">
    <property type="component" value="Unassembled WGS sequence"/>
</dbReference>
<evidence type="ECO:0000259" key="1">
    <source>
        <dbReference type="PROSITE" id="PS51094"/>
    </source>
</evidence>
<dbReference type="InterPro" id="IPR002178">
    <property type="entry name" value="PTS_EIIA_type-2_dom"/>
</dbReference>
<dbReference type="STRING" id="240303.SAMN05421677_11367"/>
<evidence type="ECO:0000313" key="2">
    <source>
        <dbReference type="EMBL" id="SDP18776.1"/>
    </source>
</evidence>
<dbReference type="GO" id="GO:0030295">
    <property type="term" value="F:protein kinase activator activity"/>
    <property type="evidence" value="ECO:0007669"/>
    <property type="project" value="TreeGrafter"/>
</dbReference>
<dbReference type="PROSITE" id="PS51094">
    <property type="entry name" value="PTS_EIIA_TYPE_2"/>
    <property type="match status" value="1"/>
</dbReference>
<dbReference type="InterPro" id="IPR016152">
    <property type="entry name" value="PTrfase/Anion_transptr"/>
</dbReference>
<protein>
    <submittedName>
        <fullName evidence="2">PTS system, nitrogen regulatory IIA component</fullName>
    </submittedName>
</protein>
<proteinExistence type="predicted"/>
<organism evidence="2 3">
    <name type="scientific">Halobacillus aidingensis</name>
    <dbReference type="NCBI Taxonomy" id="240303"/>
    <lineage>
        <taxon>Bacteria</taxon>
        <taxon>Bacillati</taxon>
        <taxon>Bacillota</taxon>
        <taxon>Bacilli</taxon>
        <taxon>Bacillales</taxon>
        <taxon>Bacillaceae</taxon>
        <taxon>Halobacillus</taxon>
    </lineage>
</organism>
<dbReference type="RefSeq" id="WP_089652997.1">
    <property type="nucleotide sequence ID" value="NZ_FNIZ01000013.1"/>
</dbReference>
<dbReference type="EMBL" id="FNIZ01000013">
    <property type="protein sequence ID" value="SDP18776.1"/>
    <property type="molecule type" value="Genomic_DNA"/>
</dbReference>
<dbReference type="OrthoDB" id="2192665at2"/>
<reference evidence="3" key="1">
    <citation type="submission" date="2016-10" db="EMBL/GenBank/DDBJ databases">
        <authorList>
            <person name="Varghese N."/>
            <person name="Submissions S."/>
        </authorList>
    </citation>
    <scope>NUCLEOTIDE SEQUENCE [LARGE SCALE GENOMIC DNA]</scope>
    <source>
        <strain evidence="3">CGMCC 1.3703</strain>
    </source>
</reference>
<evidence type="ECO:0000313" key="3">
    <source>
        <dbReference type="Proteomes" id="UP000198860"/>
    </source>
</evidence>
<keyword evidence="3" id="KW-1185">Reference proteome</keyword>
<dbReference type="InterPro" id="IPR051541">
    <property type="entry name" value="PTS_SugarTrans_NitroReg"/>
</dbReference>